<name>A0A1H4EX35_9RHOB</name>
<dbReference type="GO" id="GO:0000166">
    <property type="term" value="F:nucleotide binding"/>
    <property type="evidence" value="ECO:0007669"/>
    <property type="project" value="UniProtKB-KW"/>
</dbReference>
<dbReference type="GO" id="GO:0016779">
    <property type="term" value="F:nucleotidyltransferase activity"/>
    <property type="evidence" value="ECO:0007669"/>
    <property type="project" value="UniProtKB-KW"/>
</dbReference>
<dbReference type="EMBL" id="FNQM01000016">
    <property type="protein sequence ID" value="SEA89536.1"/>
    <property type="molecule type" value="Genomic_DNA"/>
</dbReference>
<dbReference type="Proteomes" id="UP000198703">
    <property type="component" value="Unassembled WGS sequence"/>
</dbReference>
<dbReference type="Pfam" id="PF01743">
    <property type="entry name" value="PolyA_pol"/>
    <property type="match status" value="1"/>
</dbReference>
<proteinExistence type="inferred from homology"/>
<dbReference type="InterPro" id="IPR050264">
    <property type="entry name" value="Bact_CCA-adding_enz_type3_sf"/>
</dbReference>
<feature type="domain" description="Poly A polymerase head" evidence="9">
    <location>
        <begin position="40"/>
        <end position="160"/>
    </location>
</feature>
<keyword evidence="6" id="KW-0547">Nucleotide-binding</keyword>
<dbReference type="PANTHER" id="PTHR46173">
    <property type="entry name" value="CCA TRNA NUCLEOTIDYLTRANSFERASE 1, MITOCHONDRIAL"/>
    <property type="match status" value="1"/>
</dbReference>
<dbReference type="SUPFAM" id="SSF81891">
    <property type="entry name" value="Poly A polymerase C-terminal region-like"/>
    <property type="match status" value="1"/>
</dbReference>
<protein>
    <submittedName>
        <fullName evidence="11">Poly(A) polymerase</fullName>
    </submittedName>
</protein>
<comment type="cofactor">
    <cofactor evidence="1">
        <name>Mg(2+)</name>
        <dbReference type="ChEBI" id="CHEBI:18420"/>
    </cofactor>
</comment>
<evidence type="ECO:0000256" key="8">
    <source>
        <dbReference type="RuleBase" id="RU003953"/>
    </source>
</evidence>
<organism evidence="11 12">
    <name type="scientific">Rubrimonas cliftonensis</name>
    <dbReference type="NCBI Taxonomy" id="89524"/>
    <lineage>
        <taxon>Bacteria</taxon>
        <taxon>Pseudomonadati</taxon>
        <taxon>Pseudomonadota</taxon>
        <taxon>Alphaproteobacteria</taxon>
        <taxon>Rhodobacterales</taxon>
        <taxon>Paracoccaceae</taxon>
        <taxon>Rubrimonas</taxon>
    </lineage>
</organism>
<evidence type="ECO:0000256" key="1">
    <source>
        <dbReference type="ARBA" id="ARBA00001946"/>
    </source>
</evidence>
<evidence type="ECO:0000256" key="2">
    <source>
        <dbReference type="ARBA" id="ARBA00022679"/>
    </source>
</evidence>
<dbReference type="InterPro" id="IPR043519">
    <property type="entry name" value="NT_sf"/>
</dbReference>
<dbReference type="Gene3D" id="3.30.460.10">
    <property type="entry name" value="Beta Polymerase, domain 2"/>
    <property type="match status" value="1"/>
</dbReference>
<dbReference type="OrthoDB" id="9805698at2"/>
<dbReference type="GO" id="GO:0046872">
    <property type="term" value="F:metal ion binding"/>
    <property type="evidence" value="ECO:0007669"/>
    <property type="project" value="UniProtKB-KW"/>
</dbReference>
<sequence>MSGGPAGAAPDAPARIAPSWLAEPATRAVLAALAPGRPLFVGGCVRDALMGREAQDVDLCVACLPERTIQLLEKAGLKAVPTGLEHGTVTAVAGGRGFETTTLRRDVATDGRRAEVAFTEDVAEDAARRDFTMNALYADADGLVLDPLGGMADLRAGRVRFIGDAATRITEDYLRILRFFRFTAQHGRAGVDAAGVAACAAAKGGLARLSRERVGHEMRRLLGAPDPVAALDAMAAAGVLQEVAPGADAAALARLVAAERAAGAAPDWPRRAAAVLAARGDPPDWRLSRAELARLSAIGRALASREGPAARAHRFGADAARDAALIEAARAGGPPPPDLEAALALGAAAEPPVTAADLMQAGFRPGPELGEALARLREAWIEGGFAEDREALLRRL</sequence>
<dbReference type="Gene3D" id="1.10.3090.10">
    <property type="entry name" value="cca-adding enzyme, domain 2"/>
    <property type="match status" value="1"/>
</dbReference>
<keyword evidence="5" id="KW-0479">Metal-binding</keyword>
<dbReference type="RefSeq" id="WP_093255556.1">
    <property type="nucleotide sequence ID" value="NZ_FNQM01000016.1"/>
</dbReference>
<reference evidence="11 12" key="1">
    <citation type="submission" date="2016-10" db="EMBL/GenBank/DDBJ databases">
        <authorList>
            <person name="de Groot N.N."/>
        </authorList>
    </citation>
    <scope>NUCLEOTIDE SEQUENCE [LARGE SCALE GENOMIC DNA]</scope>
    <source>
        <strain evidence="11 12">DSM 15345</strain>
    </source>
</reference>
<dbReference type="Pfam" id="PF12627">
    <property type="entry name" value="PolyA_pol_RNAbd"/>
    <property type="match status" value="1"/>
</dbReference>
<feature type="domain" description="tRNA nucleotidyltransferase/poly(A) polymerase RNA and SrmB- binding" evidence="10">
    <location>
        <begin position="197"/>
        <end position="249"/>
    </location>
</feature>
<evidence type="ECO:0000259" key="9">
    <source>
        <dbReference type="Pfam" id="PF01743"/>
    </source>
</evidence>
<evidence type="ECO:0000256" key="6">
    <source>
        <dbReference type="ARBA" id="ARBA00022741"/>
    </source>
</evidence>
<dbReference type="InterPro" id="IPR032828">
    <property type="entry name" value="PolyA_RNA-bd"/>
</dbReference>
<dbReference type="InterPro" id="IPR002646">
    <property type="entry name" value="PolA_pol_head_dom"/>
</dbReference>
<accession>A0A1H4EX35</accession>
<evidence type="ECO:0000256" key="5">
    <source>
        <dbReference type="ARBA" id="ARBA00022723"/>
    </source>
</evidence>
<dbReference type="PANTHER" id="PTHR46173:SF1">
    <property type="entry name" value="CCA TRNA NUCLEOTIDYLTRANSFERASE 1, MITOCHONDRIAL"/>
    <property type="match status" value="1"/>
</dbReference>
<keyword evidence="4" id="KW-0548">Nucleotidyltransferase</keyword>
<evidence type="ECO:0000259" key="10">
    <source>
        <dbReference type="Pfam" id="PF12627"/>
    </source>
</evidence>
<gene>
    <name evidence="11" type="ORF">SAMN05444370_11654</name>
</gene>
<comment type="similarity">
    <text evidence="8">Belongs to the tRNA nucleotidyltransferase/poly(A) polymerase family.</text>
</comment>
<keyword evidence="3" id="KW-0819">tRNA processing</keyword>
<keyword evidence="2 8" id="KW-0808">Transferase</keyword>
<dbReference type="SUPFAM" id="SSF81301">
    <property type="entry name" value="Nucleotidyltransferase"/>
    <property type="match status" value="1"/>
</dbReference>
<evidence type="ECO:0000256" key="4">
    <source>
        <dbReference type="ARBA" id="ARBA00022695"/>
    </source>
</evidence>
<evidence type="ECO:0000313" key="12">
    <source>
        <dbReference type="Proteomes" id="UP000198703"/>
    </source>
</evidence>
<evidence type="ECO:0000256" key="3">
    <source>
        <dbReference type="ARBA" id="ARBA00022694"/>
    </source>
</evidence>
<keyword evidence="12" id="KW-1185">Reference proteome</keyword>
<dbReference type="GO" id="GO:0000049">
    <property type="term" value="F:tRNA binding"/>
    <property type="evidence" value="ECO:0007669"/>
    <property type="project" value="TreeGrafter"/>
</dbReference>
<evidence type="ECO:0000256" key="7">
    <source>
        <dbReference type="ARBA" id="ARBA00022842"/>
    </source>
</evidence>
<dbReference type="STRING" id="89524.SAMN05444370_11654"/>
<keyword evidence="8" id="KW-0694">RNA-binding</keyword>
<dbReference type="CDD" id="cd05398">
    <property type="entry name" value="NT_ClassII-CCAase"/>
    <property type="match status" value="1"/>
</dbReference>
<evidence type="ECO:0000313" key="11">
    <source>
        <dbReference type="EMBL" id="SEA89536.1"/>
    </source>
</evidence>
<dbReference type="GO" id="GO:0008033">
    <property type="term" value="P:tRNA processing"/>
    <property type="evidence" value="ECO:0007669"/>
    <property type="project" value="UniProtKB-KW"/>
</dbReference>
<keyword evidence="7" id="KW-0460">Magnesium</keyword>
<dbReference type="AlphaFoldDB" id="A0A1H4EX35"/>